<evidence type="ECO:0000313" key="1">
    <source>
        <dbReference type="EMBL" id="CAD8095195.1"/>
    </source>
</evidence>
<comment type="caution">
    <text evidence="1">The sequence shown here is derived from an EMBL/GenBank/DDBJ whole genome shotgun (WGS) entry which is preliminary data.</text>
</comment>
<dbReference type="OMA" id="QLSEYVW"/>
<evidence type="ECO:0000313" key="2">
    <source>
        <dbReference type="Proteomes" id="UP000688137"/>
    </source>
</evidence>
<dbReference type="EMBL" id="CAJJDM010000101">
    <property type="protein sequence ID" value="CAD8095195.1"/>
    <property type="molecule type" value="Genomic_DNA"/>
</dbReference>
<organism evidence="1 2">
    <name type="scientific">Paramecium primaurelia</name>
    <dbReference type="NCBI Taxonomy" id="5886"/>
    <lineage>
        <taxon>Eukaryota</taxon>
        <taxon>Sar</taxon>
        <taxon>Alveolata</taxon>
        <taxon>Ciliophora</taxon>
        <taxon>Intramacronucleata</taxon>
        <taxon>Oligohymenophorea</taxon>
        <taxon>Peniculida</taxon>
        <taxon>Parameciidae</taxon>
        <taxon>Paramecium</taxon>
    </lineage>
</organism>
<accession>A0A8S1NZM2</accession>
<sequence>MDQILFCINEKCTSQSRLLLTMADVPKHNDKSHKVVQFKEFKSYIMEKYGDADLQKIQKITSNEKAIKDAISKIIKEVKEKLDLFEINEIKKMPSLQQLSEYVWTVRKTENLKDITSDLLKTVVEFQVEKIPKYGFILEQIDDRMNKLKTEVIGMLKAQQYDLQITTLGNVKYTWSDQFKANIYAIKDEAKKEIEATTSFMGWSFACIQQQLTSQKRWEAKLEIRASESDQKNLQASQLGQSQLKKQSYSFAIGITLQKLRQLKGLEQQDLATVGHGFYLIRSDGWTCHNSDKNINWKQGLAFTPEPKDVILIKFDPSDGDLVFEQGKNKYQMKVDRISNDVFLFCVHLKGCKAKILD</sequence>
<dbReference type="Proteomes" id="UP000688137">
    <property type="component" value="Unassembled WGS sequence"/>
</dbReference>
<protein>
    <submittedName>
        <fullName evidence="1">Uncharacterized protein</fullName>
    </submittedName>
</protein>
<name>A0A8S1NZM2_PARPR</name>
<keyword evidence="2" id="KW-1185">Reference proteome</keyword>
<gene>
    <name evidence="1" type="ORF">PPRIM_AZ9-3.1.T0980050</name>
</gene>
<reference evidence="1" key="1">
    <citation type="submission" date="2021-01" db="EMBL/GenBank/DDBJ databases">
        <authorList>
            <consortium name="Genoscope - CEA"/>
            <person name="William W."/>
        </authorList>
    </citation>
    <scope>NUCLEOTIDE SEQUENCE</scope>
</reference>
<proteinExistence type="predicted"/>
<dbReference type="AlphaFoldDB" id="A0A8S1NZM2"/>